<comment type="similarity">
    <text evidence="1 6">Belongs to the Cob(I)alamin adenosyltransferase family.</text>
</comment>
<evidence type="ECO:0000256" key="3">
    <source>
        <dbReference type="ARBA" id="ARBA00022679"/>
    </source>
</evidence>
<evidence type="ECO:0000313" key="8">
    <source>
        <dbReference type="EMBL" id="EEN83753.1"/>
    </source>
</evidence>
<dbReference type="InterPro" id="IPR016030">
    <property type="entry name" value="CblAdoTrfase-like"/>
</dbReference>
<dbReference type="GO" id="GO:0009236">
    <property type="term" value="P:cobalamin biosynthetic process"/>
    <property type="evidence" value="ECO:0007669"/>
    <property type="project" value="UniProtKB-UniRule"/>
</dbReference>
<comment type="catalytic activity">
    <reaction evidence="6">
        <text>2 cob(II)alamin + reduced [electron-transfer flavoprotein] + 2 ATP = 2 adenosylcob(III)alamin + 2 triphosphate + oxidized [electron-transfer flavoprotein] + 3 H(+)</text>
        <dbReference type="Rhea" id="RHEA:28671"/>
        <dbReference type="Rhea" id="RHEA-COMP:10685"/>
        <dbReference type="Rhea" id="RHEA-COMP:10686"/>
        <dbReference type="ChEBI" id="CHEBI:15378"/>
        <dbReference type="ChEBI" id="CHEBI:16304"/>
        <dbReference type="ChEBI" id="CHEBI:18036"/>
        <dbReference type="ChEBI" id="CHEBI:18408"/>
        <dbReference type="ChEBI" id="CHEBI:30616"/>
        <dbReference type="ChEBI" id="CHEBI:57692"/>
        <dbReference type="ChEBI" id="CHEBI:58307"/>
        <dbReference type="EC" id="2.5.1.17"/>
    </reaction>
</comment>
<dbReference type="PANTHER" id="PTHR12213:SF0">
    <property type="entry name" value="CORRINOID ADENOSYLTRANSFERASE MMAB"/>
    <property type="match status" value="1"/>
</dbReference>
<evidence type="ECO:0000256" key="2">
    <source>
        <dbReference type="ARBA" id="ARBA00011233"/>
    </source>
</evidence>
<keyword evidence="3 6" id="KW-0808">Transferase</keyword>
<reference evidence="8 9" key="1">
    <citation type="submission" date="2009-04" db="EMBL/GenBank/DDBJ databases">
        <authorList>
            <person name="Sebastian Y."/>
            <person name="Madupu R."/>
            <person name="Durkin A.S."/>
            <person name="Torralba M."/>
            <person name="Methe B."/>
            <person name="Sutton G.G."/>
            <person name="Strausberg R.L."/>
            <person name="Nelson K.E."/>
        </authorList>
    </citation>
    <scope>NUCLEOTIDE SEQUENCE [LARGE SCALE GENOMIC DNA]</scope>
    <source>
        <strain evidence="9">ATCC 35406 / BCRC 14492 / JCM 8526 / NCTC 13058 / HG 370</strain>
    </source>
</reference>
<comment type="pathway">
    <text evidence="6">Cofactor biosynthesis; adenosylcobalamin biosynthesis; adenosylcobalamin from cob(II)yrinate a,c-diamide: step 2/7.</text>
</comment>
<dbReference type="Pfam" id="PF01923">
    <property type="entry name" value="Cob_adeno_trans"/>
    <property type="match status" value="1"/>
</dbReference>
<dbReference type="EC" id="2.5.1.17" evidence="6"/>
<evidence type="ECO:0000256" key="6">
    <source>
        <dbReference type="RuleBase" id="RU366026"/>
    </source>
</evidence>
<dbReference type="GO" id="GO:0005524">
    <property type="term" value="F:ATP binding"/>
    <property type="evidence" value="ECO:0007669"/>
    <property type="project" value="UniProtKB-UniRule"/>
</dbReference>
<dbReference type="Proteomes" id="UP000004295">
    <property type="component" value="Unassembled WGS sequence"/>
</dbReference>
<sequence length="188" mass="21199">MAKSNLYTRTGDRGTTSLVGGQRIKKSDLRLECYGSVDELNSFIGLLRAEELETSSAEQLAAIQNNLFVIGSNLATDTSSRELKAFSQVSEEVIIALEGWVDQLDEATPPMTGFILPAGGRSAALCHVCRTVTRRVERLLYRLEEEVPVDEPLERYINRLSDYFFALARYESHRRGEPEITWQKHCVK</sequence>
<feature type="domain" description="Cobalamin adenosyltransferase-like" evidence="7">
    <location>
        <begin position="6"/>
        <end position="170"/>
    </location>
</feature>
<evidence type="ECO:0000313" key="9">
    <source>
        <dbReference type="Proteomes" id="UP000004295"/>
    </source>
</evidence>
<comment type="caution">
    <text evidence="8">The sequence shown here is derived from an EMBL/GenBank/DDBJ whole genome shotgun (WGS) entry which is preliminary data.</text>
</comment>
<dbReference type="InterPro" id="IPR036451">
    <property type="entry name" value="CblAdoTrfase-like_sf"/>
</dbReference>
<dbReference type="PANTHER" id="PTHR12213">
    <property type="entry name" value="CORRINOID ADENOSYLTRANSFERASE"/>
    <property type="match status" value="1"/>
</dbReference>
<dbReference type="UniPathway" id="UPA00148">
    <property type="reaction ID" value="UER00233"/>
</dbReference>
<dbReference type="NCBIfam" id="TIGR00636">
    <property type="entry name" value="PduO_Nterm"/>
    <property type="match status" value="1"/>
</dbReference>
<dbReference type="EMBL" id="ACNN01000005">
    <property type="protein sequence ID" value="EEN83753.1"/>
    <property type="molecule type" value="Genomic_DNA"/>
</dbReference>
<comment type="catalytic activity">
    <reaction evidence="6">
        <text>2 cob(II)yrinate a,c diamide + reduced [electron-transfer flavoprotein] + 2 ATP = 2 adenosylcob(III)yrinate a,c-diamide + 2 triphosphate + oxidized [electron-transfer flavoprotein] + 3 H(+)</text>
        <dbReference type="Rhea" id="RHEA:11528"/>
        <dbReference type="Rhea" id="RHEA-COMP:10685"/>
        <dbReference type="Rhea" id="RHEA-COMP:10686"/>
        <dbReference type="ChEBI" id="CHEBI:15378"/>
        <dbReference type="ChEBI" id="CHEBI:18036"/>
        <dbReference type="ChEBI" id="CHEBI:30616"/>
        <dbReference type="ChEBI" id="CHEBI:57692"/>
        <dbReference type="ChEBI" id="CHEBI:58307"/>
        <dbReference type="ChEBI" id="CHEBI:58503"/>
        <dbReference type="ChEBI" id="CHEBI:58537"/>
        <dbReference type="EC" id="2.5.1.17"/>
    </reaction>
</comment>
<protein>
    <recommendedName>
        <fullName evidence="6">Corrinoid adenosyltransferase</fullName>
        <ecNumber evidence="6">2.5.1.17</ecNumber>
    </recommendedName>
    <alternativeName>
        <fullName evidence="6">Cob(II)alamin adenosyltransferase</fullName>
    </alternativeName>
    <alternativeName>
        <fullName evidence="6">Cob(II)yrinic acid a,c-diamide adenosyltransferase</fullName>
    </alternativeName>
    <alternativeName>
        <fullName evidence="6">Cobinamide/cobalamin adenosyltransferase</fullName>
    </alternativeName>
</protein>
<dbReference type="RefSeq" id="WP_004332220.1">
    <property type="nucleotide sequence ID" value="NZ_ACNN01000005.1"/>
</dbReference>
<dbReference type="GO" id="GO:0008817">
    <property type="term" value="F:corrinoid adenosyltransferase activity"/>
    <property type="evidence" value="ECO:0007669"/>
    <property type="project" value="UniProtKB-UniRule"/>
</dbReference>
<proteinExistence type="inferred from homology"/>
<organism evidence="8 9">
    <name type="scientific">Porphyromonas endodontalis (strain ATCC 35406 / DSM 24491 / JCM 8526 / CCUG 16442 / BCRC 14492 / NCTC 13058 / HG 370)</name>
    <name type="common">Bacteroides endodontalis</name>
    <dbReference type="NCBI Taxonomy" id="553175"/>
    <lineage>
        <taxon>Bacteria</taxon>
        <taxon>Pseudomonadati</taxon>
        <taxon>Bacteroidota</taxon>
        <taxon>Bacteroidia</taxon>
        <taxon>Bacteroidales</taxon>
        <taxon>Porphyromonadaceae</taxon>
        <taxon>Porphyromonas</taxon>
    </lineage>
</organism>
<dbReference type="STRING" id="553175.POREN0001_1367"/>
<dbReference type="InterPro" id="IPR029499">
    <property type="entry name" value="PduO-typ"/>
</dbReference>
<comment type="subunit">
    <text evidence="2">Homotrimer.</text>
</comment>
<evidence type="ECO:0000256" key="1">
    <source>
        <dbReference type="ARBA" id="ARBA00007487"/>
    </source>
</evidence>
<dbReference type="FunFam" id="1.20.1200.10:FF:000001">
    <property type="entry name" value="Cob(I)yrinic acid a,c-diamide adenosyltransferase"/>
    <property type="match status" value="1"/>
</dbReference>
<keyword evidence="5 6" id="KW-0067">ATP-binding</keyword>
<keyword evidence="4 6" id="KW-0547">Nucleotide-binding</keyword>
<accession>C3J8C2</accession>
<evidence type="ECO:0000259" key="7">
    <source>
        <dbReference type="Pfam" id="PF01923"/>
    </source>
</evidence>
<evidence type="ECO:0000256" key="4">
    <source>
        <dbReference type="ARBA" id="ARBA00022741"/>
    </source>
</evidence>
<dbReference type="AlphaFoldDB" id="C3J8C2"/>
<dbReference type="GeneID" id="93365667"/>
<gene>
    <name evidence="8" type="ORF">POREN0001_1367</name>
</gene>
<keyword evidence="6" id="KW-0169">Cobalamin biosynthesis</keyword>
<dbReference type="SUPFAM" id="SSF89028">
    <property type="entry name" value="Cobalamin adenosyltransferase-like"/>
    <property type="match status" value="1"/>
</dbReference>
<dbReference type="eggNOG" id="COG2096">
    <property type="taxonomic scope" value="Bacteria"/>
</dbReference>
<evidence type="ECO:0000256" key="5">
    <source>
        <dbReference type="ARBA" id="ARBA00022840"/>
    </source>
</evidence>
<keyword evidence="9" id="KW-1185">Reference proteome</keyword>
<dbReference type="Gene3D" id="1.20.1200.10">
    <property type="entry name" value="Cobalamin adenosyltransferase-like"/>
    <property type="match status" value="1"/>
</dbReference>
<name>C3J8C2_POREA</name>